<evidence type="ECO:0000313" key="3">
    <source>
        <dbReference type="EMBL" id="KAF4088740.1"/>
    </source>
</evidence>
<evidence type="ECO:0000313" key="4">
    <source>
        <dbReference type="Proteomes" id="UP000593565"/>
    </source>
</evidence>
<evidence type="ECO:0000259" key="2">
    <source>
        <dbReference type="Pfam" id="PF25600"/>
    </source>
</evidence>
<accession>A0A7J6B167</accession>
<dbReference type="InterPro" id="IPR058030">
    <property type="entry name" value="TRIM8/14/16/25/29/45/65_CC"/>
</dbReference>
<dbReference type="Proteomes" id="UP000593565">
    <property type="component" value="Unassembled WGS sequence"/>
</dbReference>
<sequence length="77" mass="8786">MRCIERSQAELRKVMEEKQKAAEKQAEELIKDLEQEITELKRRNLFILLSGSAAQASSDSTCTSTNDSRFPVILNKE</sequence>
<dbReference type="EMBL" id="JAAGNN010000005">
    <property type="protein sequence ID" value="KAF4088740.1"/>
    <property type="molecule type" value="Genomic_DNA"/>
</dbReference>
<protein>
    <recommendedName>
        <fullName evidence="2">TRIM8/14/16/25/29/45/65 coiled-coil region domain-containing protein</fullName>
    </recommendedName>
</protein>
<dbReference type="Pfam" id="PF25600">
    <property type="entry name" value="TRIM_CC"/>
    <property type="match status" value="1"/>
</dbReference>
<keyword evidence="1" id="KW-0175">Coiled coil</keyword>
<comment type="caution">
    <text evidence="3">The sequence shown here is derived from an EMBL/GenBank/DDBJ whole genome shotgun (WGS) entry which is preliminary data.</text>
</comment>
<feature type="coiled-coil region" evidence="1">
    <location>
        <begin position="4"/>
        <end position="43"/>
    </location>
</feature>
<reference evidence="3 4" key="1">
    <citation type="submission" date="2020-02" db="EMBL/GenBank/DDBJ databases">
        <title>A chromosome-scale genome assembly of the black bullhead catfish (Ameiurus melas).</title>
        <authorList>
            <person name="Wen M."/>
            <person name="Zham M."/>
            <person name="Cabau C."/>
            <person name="Klopp C."/>
            <person name="Donnadieu C."/>
            <person name="Roques C."/>
            <person name="Bouchez O."/>
            <person name="Lampietro C."/>
            <person name="Jouanno E."/>
            <person name="Herpin A."/>
            <person name="Louis A."/>
            <person name="Berthelot C."/>
            <person name="Parey E."/>
            <person name="Roest-Crollius H."/>
            <person name="Braasch I."/>
            <person name="Postlethwait J."/>
            <person name="Robinson-Rechavi M."/>
            <person name="Echchiki A."/>
            <person name="Begum T."/>
            <person name="Montfort J."/>
            <person name="Schartl M."/>
            <person name="Bobe J."/>
            <person name="Guiguen Y."/>
        </authorList>
    </citation>
    <scope>NUCLEOTIDE SEQUENCE [LARGE SCALE GENOMIC DNA]</scope>
    <source>
        <strain evidence="3">M_S1</strain>
        <tissue evidence="3">Blood</tissue>
    </source>
</reference>
<evidence type="ECO:0000256" key="1">
    <source>
        <dbReference type="SAM" id="Coils"/>
    </source>
</evidence>
<proteinExistence type="predicted"/>
<feature type="domain" description="TRIM8/14/16/25/29/45/65 coiled-coil region" evidence="2">
    <location>
        <begin position="1"/>
        <end position="44"/>
    </location>
</feature>
<gene>
    <name evidence="3" type="ORF">AMELA_G00058170</name>
</gene>
<name>A0A7J6B167_AMEME</name>
<dbReference type="AlphaFoldDB" id="A0A7J6B167"/>
<organism evidence="3 4">
    <name type="scientific">Ameiurus melas</name>
    <name type="common">Black bullhead</name>
    <name type="synonym">Silurus melas</name>
    <dbReference type="NCBI Taxonomy" id="219545"/>
    <lineage>
        <taxon>Eukaryota</taxon>
        <taxon>Metazoa</taxon>
        <taxon>Chordata</taxon>
        <taxon>Craniata</taxon>
        <taxon>Vertebrata</taxon>
        <taxon>Euteleostomi</taxon>
        <taxon>Actinopterygii</taxon>
        <taxon>Neopterygii</taxon>
        <taxon>Teleostei</taxon>
        <taxon>Ostariophysi</taxon>
        <taxon>Siluriformes</taxon>
        <taxon>Ictaluridae</taxon>
        <taxon>Ameiurus</taxon>
    </lineage>
</organism>
<keyword evidence="4" id="KW-1185">Reference proteome</keyword>